<sequence length="389" mass="44048">MSWDIPVLKSTEEVPPLALAKWFLGFVFLLVIIFFVCLALYYIGVSKLIFQYGLISGIVLFILFGVAVGWHVLRISSFSERNELILLSNQRVESVCRAWMSEYITVADFSYVFPASIEIDRFRRGEQFQVIGEKAIKFPENVNYTALFQELLCPFRYKLIDLLSRGKLEINFAAQGELINPLWSSFLFACKNINISAPETENTVFIVNQFSEKVEEWLESRSEKYRLVVFCNPLLVDDPQATITDGACAWLLAPTVGPDSSPGKFRMYRALHTEEKILKSDLNNLIKYQDGMNHPEVVLFSNVKSRSVVNEITHQCNLALRTKTNDGEIQQSFSHLVIGQQGVGNIWMAVTLAYLKSAGSSAVNVVASQEDVSLTLVQIRSLPYNKEQL</sequence>
<organism evidence="2 3">
    <name type="scientific">Scandinavium lactucae</name>
    <dbReference type="NCBI Taxonomy" id="3095028"/>
    <lineage>
        <taxon>Bacteria</taxon>
        <taxon>Pseudomonadati</taxon>
        <taxon>Pseudomonadota</taxon>
        <taxon>Gammaproteobacteria</taxon>
        <taxon>Enterobacterales</taxon>
        <taxon>Enterobacteriaceae</taxon>
        <taxon>Scandinavium</taxon>
    </lineage>
</organism>
<feature type="transmembrane region" description="Helical" evidence="1">
    <location>
        <begin position="20"/>
        <end position="43"/>
    </location>
</feature>
<keyword evidence="3" id="KW-1185">Reference proteome</keyword>
<keyword evidence="1" id="KW-1133">Transmembrane helix</keyword>
<protein>
    <submittedName>
        <fullName evidence="2">Uncharacterized protein</fullName>
    </submittedName>
</protein>
<accession>A0ABU4QIP3</accession>
<keyword evidence="1" id="KW-0812">Transmembrane</keyword>
<dbReference type="RefSeq" id="WP_319785361.1">
    <property type="nucleotide sequence ID" value="NZ_JAWXRD010000002.1"/>
</dbReference>
<evidence type="ECO:0000313" key="2">
    <source>
        <dbReference type="EMBL" id="MDX6039155.1"/>
    </source>
</evidence>
<comment type="caution">
    <text evidence="2">The sequence shown here is derived from an EMBL/GenBank/DDBJ whole genome shotgun (WGS) entry which is preliminary data.</text>
</comment>
<keyword evidence="1" id="KW-0472">Membrane</keyword>
<feature type="transmembrane region" description="Helical" evidence="1">
    <location>
        <begin position="50"/>
        <end position="73"/>
    </location>
</feature>
<dbReference type="EMBL" id="JAWXRD010000002">
    <property type="protein sequence ID" value="MDX6039155.1"/>
    <property type="molecule type" value="Genomic_DNA"/>
</dbReference>
<reference evidence="2 3" key="1">
    <citation type="submission" date="2023-11" db="EMBL/GenBank/DDBJ databases">
        <title>Scandinavium wanjuensis sp. nov., isolated from lettuce South Korea.</title>
        <authorList>
            <person name="Park J."/>
            <person name="Park S."/>
            <person name="Oh K.K."/>
            <person name="Cho G.S."/>
            <person name="Franz C.M.A.P."/>
        </authorList>
    </citation>
    <scope>NUCLEOTIDE SEQUENCE [LARGE SCALE GENOMIC DNA]</scope>
    <source>
        <strain evidence="2 3">V105_6</strain>
    </source>
</reference>
<gene>
    <name evidence="2" type="ORF">SIK69_02965</name>
</gene>
<proteinExistence type="predicted"/>
<evidence type="ECO:0000313" key="3">
    <source>
        <dbReference type="Proteomes" id="UP001275664"/>
    </source>
</evidence>
<dbReference type="Proteomes" id="UP001275664">
    <property type="component" value="Unassembled WGS sequence"/>
</dbReference>
<evidence type="ECO:0000256" key="1">
    <source>
        <dbReference type="SAM" id="Phobius"/>
    </source>
</evidence>
<name>A0ABU4QIP3_9ENTR</name>